<dbReference type="EMBL" id="VUJU01001933">
    <property type="protein sequence ID" value="KAF0763232.1"/>
    <property type="molecule type" value="Genomic_DNA"/>
</dbReference>
<name>A0A6G0YYG6_APHCR</name>
<reference evidence="1 2" key="1">
    <citation type="submission" date="2019-08" db="EMBL/GenBank/DDBJ databases">
        <title>Whole genome of Aphis craccivora.</title>
        <authorList>
            <person name="Voronova N.V."/>
            <person name="Shulinski R.S."/>
            <person name="Bandarenka Y.V."/>
            <person name="Zhorov D.G."/>
            <person name="Warner D."/>
        </authorList>
    </citation>
    <scope>NUCLEOTIDE SEQUENCE [LARGE SCALE GENOMIC DNA]</scope>
    <source>
        <strain evidence="1">180601</strain>
        <tissue evidence="1">Whole Body</tissue>
    </source>
</reference>
<protein>
    <submittedName>
        <fullName evidence="1">Uncharacterized protein</fullName>
    </submittedName>
</protein>
<dbReference type="Proteomes" id="UP000478052">
    <property type="component" value="Unassembled WGS sequence"/>
</dbReference>
<evidence type="ECO:0000313" key="2">
    <source>
        <dbReference type="Proteomes" id="UP000478052"/>
    </source>
</evidence>
<sequence length="74" mass="8650">MKGQKKRIKVTILTINRLATFVSYNIVLYRRSCTLTYLRLKIFIGIHRDIISLANQITVFMFLKLLHNLVNVAV</sequence>
<organism evidence="1 2">
    <name type="scientific">Aphis craccivora</name>
    <name type="common">Cowpea aphid</name>
    <dbReference type="NCBI Taxonomy" id="307492"/>
    <lineage>
        <taxon>Eukaryota</taxon>
        <taxon>Metazoa</taxon>
        <taxon>Ecdysozoa</taxon>
        <taxon>Arthropoda</taxon>
        <taxon>Hexapoda</taxon>
        <taxon>Insecta</taxon>
        <taxon>Pterygota</taxon>
        <taxon>Neoptera</taxon>
        <taxon>Paraneoptera</taxon>
        <taxon>Hemiptera</taxon>
        <taxon>Sternorrhyncha</taxon>
        <taxon>Aphidomorpha</taxon>
        <taxon>Aphidoidea</taxon>
        <taxon>Aphididae</taxon>
        <taxon>Aphidini</taxon>
        <taxon>Aphis</taxon>
        <taxon>Aphis</taxon>
    </lineage>
</organism>
<comment type="caution">
    <text evidence="1">The sequence shown here is derived from an EMBL/GenBank/DDBJ whole genome shotgun (WGS) entry which is preliminary data.</text>
</comment>
<proteinExistence type="predicted"/>
<accession>A0A6G0YYG6</accession>
<evidence type="ECO:0000313" key="1">
    <source>
        <dbReference type="EMBL" id="KAF0763232.1"/>
    </source>
</evidence>
<keyword evidence="2" id="KW-1185">Reference proteome</keyword>
<gene>
    <name evidence="1" type="ORF">FWK35_00013922</name>
</gene>
<dbReference type="AlphaFoldDB" id="A0A6G0YYG6"/>